<dbReference type="RefSeq" id="WP_134368842.1">
    <property type="nucleotide sequence ID" value="NZ_SOGN01000016.1"/>
</dbReference>
<accession>A0A4R8XXE6</accession>
<dbReference type="InterPro" id="IPR006094">
    <property type="entry name" value="Oxid_FAD_bind_N"/>
</dbReference>
<dbReference type="Pfam" id="PF04030">
    <property type="entry name" value="ALO"/>
    <property type="match status" value="1"/>
</dbReference>
<organism evidence="3 4">
    <name type="scientific">Cryobacterium cheniae</name>
    <dbReference type="NCBI Taxonomy" id="1259262"/>
    <lineage>
        <taxon>Bacteria</taxon>
        <taxon>Bacillati</taxon>
        <taxon>Actinomycetota</taxon>
        <taxon>Actinomycetes</taxon>
        <taxon>Micrococcales</taxon>
        <taxon>Microbacteriaceae</taxon>
        <taxon>Cryobacterium</taxon>
    </lineage>
</organism>
<dbReference type="AlphaFoldDB" id="A0A4R8XXE6"/>
<evidence type="ECO:0000313" key="4">
    <source>
        <dbReference type="Proteomes" id="UP000298433"/>
    </source>
</evidence>
<dbReference type="InterPro" id="IPR016169">
    <property type="entry name" value="FAD-bd_PCMH_sub2"/>
</dbReference>
<dbReference type="Gene3D" id="1.10.45.10">
    <property type="entry name" value="Vanillyl-alcohol Oxidase, Chain A, domain 4"/>
    <property type="match status" value="1"/>
</dbReference>
<dbReference type="PIRSF" id="PIRSF000136">
    <property type="entry name" value="LGO_GLO"/>
    <property type="match status" value="1"/>
</dbReference>
<dbReference type="GO" id="GO:0071949">
    <property type="term" value="F:FAD binding"/>
    <property type="evidence" value="ECO:0007669"/>
    <property type="project" value="InterPro"/>
</dbReference>
<dbReference type="InterPro" id="IPR007173">
    <property type="entry name" value="ALO_C"/>
</dbReference>
<dbReference type="InterPro" id="IPR036318">
    <property type="entry name" value="FAD-bd_PCMH-like_sf"/>
</dbReference>
<sequence>MTASGALWRNWARNQAVTPVRVERPSSVAAVQRAVVAAGKVGLRVKAVGSGHSFSGIALAPGVQLDLLDLAGLIGVDTVAGQVTLAAGTRLFELPRLLRPYGLALPNLGDVDRQTITGATSTGTHGTGGGFGGLATQIVALTLVAGDGTLLRVSATENPELLPAVRLGLGALGIVVDVTLQCVPAFLLHAVEAAEPLEEVLEGYLDRTERSDHFEFFWFPHTETALTKTNTRQPLESGRSPRGRVSRWVDDELLANGVYRGICGLGAALPATVPGFNRLASRRSGKREFTDVSHRVFVTNRTVRFREMEYALPRAVVPDALREVRALIEARGWRISFPIEVRSAAADDVWLSTATGRDTGYIAVHRYYREDPAEYFQAVEAIMRAHGGRPHWGKMHDRDAASLRTEYPHFDDFLLVRDRLDPERRFSNSYLERVLGR</sequence>
<keyword evidence="1" id="KW-0560">Oxidoreductase</keyword>
<keyword evidence="4" id="KW-1185">Reference proteome</keyword>
<dbReference type="PROSITE" id="PS51387">
    <property type="entry name" value="FAD_PCMH"/>
    <property type="match status" value="1"/>
</dbReference>
<proteinExistence type="predicted"/>
<dbReference type="GO" id="GO:0016020">
    <property type="term" value="C:membrane"/>
    <property type="evidence" value="ECO:0007669"/>
    <property type="project" value="InterPro"/>
</dbReference>
<feature type="domain" description="FAD-binding PCMH-type" evidence="2">
    <location>
        <begin position="15"/>
        <end position="185"/>
    </location>
</feature>
<dbReference type="GO" id="GO:0003885">
    <property type="term" value="F:D-arabinono-1,4-lactone oxidase activity"/>
    <property type="evidence" value="ECO:0007669"/>
    <property type="project" value="InterPro"/>
</dbReference>
<gene>
    <name evidence="3" type="ORF">E3T23_02570</name>
</gene>
<dbReference type="InterPro" id="IPR016171">
    <property type="entry name" value="Vanillyl_alc_oxidase_C-sub2"/>
</dbReference>
<dbReference type="InterPro" id="IPR010031">
    <property type="entry name" value="FAD_lactone_oxidase-like"/>
</dbReference>
<dbReference type="InterPro" id="IPR016167">
    <property type="entry name" value="FAD-bd_PCMH_sub1"/>
</dbReference>
<dbReference type="Gene3D" id="3.30.465.10">
    <property type="match status" value="1"/>
</dbReference>
<evidence type="ECO:0000313" key="3">
    <source>
        <dbReference type="EMBL" id="TFC83274.1"/>
    </source>
</evidence>
<dbReference type="PANTHER" id="PTHR43762">
    <property type="entry name" value="L-GULONOLACTONE OXIDASE"/>
    <property type="match status" value="1"/>
</dbReference>
<dbReference type="OrthoDB" id="9800184at2"/>
<evidence type="ECO:0000256" key="1">
    <source>
        <dbReference type="ARBA" id="ARBA00023002"/>
    </source>
</evidence>
<evidence type="ECO:0000259" key="2">
    <source>
        <dbReference type="PROSITE" id="PS51387"/>
    </source>
</evidence>
<dbReference type="InterPro" id="IPR016166">
    <property type="entry name" value="FAD-bd_PCMH"/>
</dbReference>
<dbReference type="NCBIfam" id="TIGR01679">
    <property type="entry name" value="bact_FAD_ox"/>
    <property type="match status" value="1"/>
</dbReference>
<dbReference type="PANTHER" id="PTHR43762:SF1">
    <property type="entry name" value="D-ARABINONO-1,4-LACTONE OXIDASE"/>
    <property type="match status" value="1"/>
</dbReference>
<dbReference type="Gene3D" id="3.30.43.10">
    <property type="entry name" value="Uridine Diphospho-n-acetylenolpyruvylglucosamine Reductase, domain 2"/>
    <property type="match status" value="1"/>
</dbReference>
<dbReference type="SUPFAM" id="SSF56176">
    <property type="entry name" value="FAD-binding/transporter-associated domain-like"/>
    <property type="match status" value="1"/>
</dbReference>
<comment type="caution">
    <text evidence="3">The sequence shown here is derived from an EMBL/GenBank/DDBJ whole genome shotgun (WGS) entry which is preliminary data.</text>
</comment>
<dbReference type="EMBL" id="SOGN01000016">
    <property type="protein sequence ID" value="TFC83274.1"/>
    <property type="molecule type" value="Genomic_DNA"/>
</dbReference>
<dbReference type="Pfam" id="PF01565">
    <property type="entry name" value="FAD_binding_4"/>
    <property type="match status" value="1"/>
</dbReference>
<reference evidence="3 4" key="1">
    <citation type="submission" date="2019-03" db="EMBL/GenBank/DDBJ databases">
        <title>Genomics of glacier-inhabiting Cryobacterium strains.</title>
        <authorList>
            <person name="Liu Q."/>
            <person name="Xin Y.-H."/>
        </authorList>
    </citation>
    <scope>NUCLEOTIDE SEQUENCE [LARGE SCALE GENOMIC DNA]</scope>
    <source>
        <strain evidence="3 4">TMT2-48-2</strain>
    </source>
</reference>
<name>A0A4R8XXE6_9MICO</name>
<protein>
    <submittedName>
        <fullName evidence="3">FAD-binding protein</fullName>
    </submittedName>
</protein>
<dbReference type="GO" id="GO:0080049">
    <property type="term" value="F:L-gulono-1,4-lactone dehydrogenase activity"/>
    <property type="evidence" value="ECO:0007669"/>
    <property type="project" value="TreeGrafter"/>
</dbReference>
<dbReference type="Gene3D" id="3.30.70.2520">
    <property type="match status" value="1"/>
</dbReference>
<dbReference type="Proteomes" id="UP000298433">
    <property type="component" value="Unassembled WGS sequence"/>
</dbReference>